<proteinExistence type="predicted"/>
<accession>A0A811S8Q3</accession>
<dbReference type="Proteomes" id="UP000604825">
    <property type="component" value="Unassembled WGS sequence"/>
</dbReference>
<keyword evidence="3" id="KW-1185">Reference proteome</keyword>
<sequence length="148" mass="16255">MKQAPSSTARGTKKPVKKRELQEITGGGDTSWESDYNCLNEDLLCLNWLDGDEKCMQTSSSETSSDSSTYNDVMSLNYLIDGGRGRQYFTAKKEAADFFFMAEEEGFFFAAEEDGFVVANFPGFVISDGGVGGRGRGGEMNEETTELD</sequence>
<feature type="region of interest" description="Disordered" evidence="1">
    <location>
        <begin position="1"/>
        <end position="28"/>
    </location>
</feature>
<dbReference type="EMBL" id="CAJGYO010000019">
    <property type="protein sequence ID" value="CAD6338937.1"/>
    <property type="molecule type" value="Genomic_DNA"/>
</dbReference>
<gene>
    <name evidence="2" type="ORF">NCGR_LOCUS63035</name>
</gene>
<feature type="compositionally biased region" description="Polar residues" evidence="1">
    <location>
        <begin position="1"/>
        <end position="10"/>
    </location>
</feature>
<dbReference type="AlphaFoldDB" id="A0A811S8Q3"/>
<evidence type="ECO:0000313" key="3">
    <source>
        <dbReference type="Proteomes" id="UP000604825"/>
    </source>
</evidence>
<organism evidence="2 3">
    <name type="scientific">Miscanthus lutarioriparius</name>
    <dbReference type="NCBI Taxonomy" id="422564"/>
    <lineage>
        <taxon>Eukaryota</taxon>
        <taxon>Viridiplantae</taxon>
        <taxon>Streptophyta</taxon>
        <taxon>Embryophyta</taxon>
        <taxon>Tracheophyta</taxon>
        <taxon>Spermatophyta</taxon>
        <taxon>Magnoliopsida</taxon>
        <taxon>Liliopsida</taxon>
        <taxon>Poales</taxon>
        <taxon>Poaceae</taxon>
        <taxon>PACMAD clade</taxon>
        <taxon>Panicoideae</taxon>
        <taxon>Andropogonodae</taxon>
        <taxon>Andropogoneae</taxon>
        <taxon>Saccharinae</taxon>
        <taxon>Miscanthus</taxon>
    </lineage>
</organism>
<protein>
    <submittedName>
        <fullName evidence="2">Uncharacterized protein</fullName>
    </submittedName>
</protein>
<comment type="caution">
    <text evidence="2">The sequence shown here is derived from an EMBL/GenBank/DDBJ whole genome shotgun (WGS) entry which is preliminary data.</text>
</comment>
<name>A0A811S8Q3_9POAL</name>
<evidence type="ECO:0000256" key="1">
    <source>
        <dbReference type="SAM" id="MobiDB-lite"/>
    </source>
</evidence>
<evidence type="ECO:0000313" key="2">
    <source>
        <dbReference type="EMBL" id="CAD6338937.1"/>
    </source>
</evidence>
<reference evidence="2" key="1">
    <citation type="submission" date="2020-10" db="EMBL/GenBank/DDBJ databases">
        <authorList>
            <person name="Han B."/>
            <person name="Lu T."/>
            <person name="Zhao Q."/>
            <person name="Huang X."/>
            <person name="Zhao Y."/>
        </authorList>
    </citation>
    <scope>NUCLEOTIDE SEQUENCE</scope>
</reference>